<comment type="caution">
    <text evidence="9">The sequence shown here is derived from an EMBL/GenBank/DDBJ whole genome shotgun (WGS) entry which is preliminary data.</text>
</comment>
<evidence type="ECO:0000256" key="1">
    <source>
        <dbReference type="ARBA" id="ARBA00004651"/>
    </source>
</evidence>
<dbReference type="InterPro" id="IPR049177">
    <property type="entry name" value="MgtC_SapB_SrpB_YhiD_N"/>
</dbReference>
<evidence type="ECO:0000256" key="6">
    <source>
        <dbReference type="ARBA" id="ARBA00023136"/>
    </source>
</evidence>
<dbReference type="GO" id="GO:0005886">
    <property type="term" value="C:plasma membrane"/>
    <property type="evidence" value="ECO:0007669"/>
    <property type="project" value="UniProtKB-SubCell"/>
</dbReference>
<dbReference type="EMBL" id="JAHSPG010000014">
    <property type="protein sequence ID" value="MBV4359061.1"/>
    <property type="molecule type" value="Genomic_DNA"/>
</dbReference>
<feature type="transmembrane region" description="Helical" evidence="7">
    <location>
        <begin position="71"/>
        <end position="90"/>
    </location>
</feature>
<evidence type="ECO:0000256" key="7">
    <source>
        <dbReference type="SAM" id="Phobius"/>
    </source>
</evidence>
<dbReference type="PANTHER" id="PTHR33778">
    <property type="entry name" value="PROTEIN MGTC"/>
    <property type="match status" value="1"/>
</dbReference>
<accession>A0A9E2S9T0</accession>
<dbReference type="Proteomes" id="UP000812270">
    <property type="component" value="Unassembled WGS sequence"/>
</dbReference>
<dbReference type="PANTHER" id="PTHR33778:SF1">
    <property type="entry name" value="MAGNESIUM TRANSPORTER YHID-RELATED"/>
    <property type="match status" value="1"/>
</dbReference>
<name>A0A9E2S9T0_9BACT</name>
<evidence type="ECO:0000256" key="2">
    <source>
        <dbReference type="ARBA" id="ARBA00009298"/>
    </source>
</evidence>
<proteinExistence type="inferred from homology"/>
<comment type="subcellular location">
    <subcellularLocation>
        <location evidence="1">Cell membrane</location>
        <topology evidence="1">Multi-pass membrane protein</topology>
    </subcellularLocation>
</comment>
<evidence type="ECO:0000313" key="9">
    <source>
        <dbReference type="EMBL" id="MBV4359061.1"/>
    </source>
</evidence>
<keyword evidence="3" id="KW-1003">Cell membrane</keyword>
<dbReference type="Pfam" id="PF02308">
    <property type="entry name" value="MgtC"/>
    <property type="match status" value="1"/>
</dbReference>
<protein>
    <submittedName>
        <fullName evidence="9">MgtC/SapB family protein</fullName>
    </submittedName>
</protein>
<keyword evidence="6 7" id="KW-0472">Membrane</keyword>
<keyword evidence="5 7" id="KW-1133">Transmembrane helix</keyword>
<feature type="transmembrane region" description="Helical" evidence="7">
    <location>
        <begin position="36"/>
        <end position="55"/>
    </location>
</feature>
<evidence type="ECO:0000256" key="5">
    <source>
        <dbReference type="ARBA" id="ARBA00022989"/>
    </source>
</evidence>
<dbReference type="RefSeq" id="WP_217792902.1">
    <property type="nucleotide sequence ID" value="NZ_JAHSPG010000014.1"/>
</dbReference>
<sequence>MIAWSEIIIRLTLAAFLGALVGLERERKDWAAGLRTHMMVCVGSSLVMLVSTYGFEDILGTHNVVLDPSRIAAQVISGIGFIGAGTILFLRQGIVRGLTTASGLWTVAAIGLATGGGMYFAASIATLLALCILWLMQPFEKKIGNRFRRRSLKIVVTGDNATGTLEKILHLTISESSNCLIEKTDSGDLSVSVEMKSLQGAGQAALISALQAMPGVKEVGFQR</sequence>
<evidence type="ECO:0000259" key="8">
    <source>
        <dbReference type="Pfam" id="PF02308"/>
    </source>
</evidence>
<feature type="transmembrane region" description="Helical" evidence="7">
    <location>
        <begin position="97"/>
        <end position="113"/>
    </location>
</feature>
<reference evidence="9" key="1">
    <citation type="submission" date="2021-06" db="EMBL/GenBank/DDBJ databases">
        <authorList>
            <person name="Huq M.A."/>
        </authorList>
    </citation>
    <scope>NUCLEOTIDE SEQUENCE</scope>
    <source>
        <strain evidence="9">MAH-26</strain>
    </source>
</reference>
<feature type="domain" description="MgtC/SapB/SrpB/YhiD N-terminal" evidence="8">
    <location>
        <begin position="11"/>
        <end position="141"/>
    </location>
</feature>
<comment type="similarity">
    <text evidence="2">Belongs to the MgtC/SapB family.</text>
</comment>
<evidence type="ECO:0000256" key="3">
    <source>
        <dbReference type="ARBA" id="ARBA00022475"/>
    </source>
</evidence>
<evidence type="ECO:0000313" key="10">
    <source>
        <dbReference type="Proteomes" id="UP000812270"/>
    </source>
</evidence>
<keyword evidence="4 7" id="KW-0812">Transmembrane</keyword>
<keyword evidence="10" id="KW-1185">Reference proteome</keyword>
<gene>
    <name evidence="9" type="ORF">KTO63_17975</name>
</gene>
<dbReference type="AlphaFoldDB" id="A0A9E2S9T0"/>
<evidence type="ECO:0000256" key="4">
    <source>
        <dbReference type="ARBA" id="ARBA00022692"/>
    </source>
</evidence>
<organism evidence="9 10">
    <name type="scientific">Pinibacter aurantiacus</name>
    <dbReference type="NCBI Taxonomy" id="2851599"/>
    <lineage>
        <taxon>Bacteria</taxon>
        <taxon>Pseudomonadati</taxon>
        <taxon>Bacteroidota</taxon>
        <taxon>Chitinophagia</taxon>
        <taxon>Chitinophagales</taxon>
        <taxon>Chitinophagaceae</taxon>
        <taxon>Pinibacter</taxon>
    </lineage>
</organism>
<dbReference type="InterPro" id="IPR003416">
    <property type="entry name" value="MgtC/SapB/SrpB/YhiD_fam"/>
</dbReference>
<feature type="transmembrane region" description="Helical" evidence="7">
    <location>
        <begin position="119"/>
        <end position="139"/>
    </location>
</feature>